<keyword evidence="5 7" id="KW-0326">Glycosidase</keyword>
<dbReference type="EMBL" id="JBHSCW010000003">
    <property type="protein sequence ID" value="MFC4351294.1"/>
    <property type="molecule type" value="Genomic_DNA"/>
</dbReference>
<keyword evidence="4 7" id="KW-0378">Hydrolase</keyword>
<dbReference type="InterPro" id="IPR050226">
    <property type="entry name" value="NagZ_Beta-hexosaminidase"/>
</dbReference>
<dbReference type="InterPro" id="IPR019800">
    <property type="entry name" value="Glyco_hydro_3_AS"/>
</dbReference>
<dbReference type="Proteomes" id="UP001595799">
    <property type="component" value="Unassembled WGS sequence"/>
</dbReference>
<accession>A0ABV8UJR9</accession>
<name>A0ABV8UJR9_9PROT</name>
<reference evidence="8" key="1">
    <citation type="journal article" date="2019" name="Int. J. Syst. Evol. Microbiol.">
        <title>The Global Catalogue of Microorganisms (GCM) 10K type strain sequencing project: providing services to taxonomists for standard genome sequencing and annotation.</title>
        <authorList>
            <consortium name="The Broad Institute Genomics Platform"/>
            <consortium name="The Broad Institute Genome Sequencing Center for Infectious Disease"/>
            <person name="Wu L."/>
            <person name="Ma J."/>
        </authorList>
    </citation>
    <scope>NUCLEOTIDE SEQUENCE [LARGE SCALE GENOMIC DNA]</scope>
    <source>
        <strain evidence="8">CECT 8472</strain>
    </source>
</reference>
<organism evidence="7 8">
    <name type="scientific">Fodinicurvata halophila</name>
    <dbReference type="NCBI Taxonomy" id="1419723"/>
    <lineage>
        <taxon>Bacteria</taxon>
        <taxon>Pseudomonadati</taxon>
        <taxon>Pseudomonadota</taxon>
        <taxon>Alphaproteobacteria</taxon>
        <taxon>Rhodospirillales</taxon>
        <taxon>Rhodovibrionaceae</taxon>
        <taxon>Fodinicurvata</taxon>
    </lineage>
</organism>
<dbReference type="PROSITE" id="PS00775">
    <property type="entry name" value="GLYCOSYL_HYDROL_F3"/>
    <property type="match status" value="1"/>
</dbReference>
<dbReference type="NCBIfam" id="NF003740">
    <property type="entry name" value="PRK05337.1"/>
    <property type="match status" value="1"/>
</dbReference>
<dbReference type="GO" id="GO:0004563">
    <property type="term" value="F:beta-N-acetylhexosaminidase activity"/>
    <property type="evidence" value="ECO:0007669"/>
    <property type="project" value="UniProtKB-EC"/>
</dbReference>
<dbReference type="RefSeq" id="WP_382421629.1">
    <property type="nucleotide sequence ID" value="NZ_JBHSCW010000003.1"/>
</dbReference>
<protein>
    <recommendedName>
        <fullName evidence="3">beta-N-acetylhexosaminidase</fullName>
        <ecNumber evidence="3">3.2.1.52</ecNumber>
    </recommendedName>
</protein>
<evidence type="ECO:0000256" key="2">
    <source>
        <dbReference type="ARBA" id="ARBA00005336"/>
    </source>
</evidence>
<comment type="catalytic activity">
    <reaction evidence="1">
        <text>Hydrolysis of terminal non-reducing N-acetyl-D-hexosamine residues in N-acetyl-beta-D-hexosaminides.</text>
        <dbReference type="EC" id="3.2.1.52"/>
    </reaction>
</comment>
<dbReference type="Pfam" id="PF00933">
    <property type="entry name" value="Glyco_hydro_3"/>
    <property type="match status" value="1"/>
</dbReference>
<evidence type="ECO:0000256" key="3">
    <source>
        <dbReference type="ARBA" id="ARBA00012663"/>
    </source>
</evidence>
<evidence type="ECO:0000259" key="6">
    <source>
        <dbReference type="Pfam" id="PF00933"/>
    </source>
</evidence>
<dbReference type="Gene3D" id="3.20.20.300">
    <property type="entry name" value="Glycoside hydrolase, family 3, N-terminal domain"/>
    <property type="match status" value="1"/>
</dbReference>
<gene>
    <name evidence="7" type="primary">nagZ</name>
    <name evidence="7" type="ORF">ACFOW6_07045</name>
</gene>
<dbReference type="InterPro" id="IPR001764">
    <property type="entry name" value="Glyco_hydro_3_N"/>
</dbReference>
<dbReference type="InterPro" id="IPR036962">
    <property type="entry name" value="Glyco_hydro_3_N_sf"/>
</dbReference>
<dbReference type="SUPFAM" id="SSF51445">
    <property type="entry name" value="(Trans)glycosidases"/>
    <property type="match status" value="1"/>
</dbReference>
<evidence type="ECO:0000256" key="5">
    <source>
        <dbReference type="ARBA" id="ARBA00023295"/>
    </source>
</evidence>
<dbReference type="PANTHER" id="PTHR30480:SF13">
    <property type="entry name" value="BETA-HEXOSAMINIDASE"/>
    <property type="match status" value="1"/>
</dbReference>
<dbReference type="InterPro" id="IPR017853">
    <property type="entry name" value="GH"/>
</dbReference>
<evidence type="ECO:0000313" key="7">
    <source>
        <dbReference type="EMBL" id="MFC4351294.1"/>
    </source>
</evidence>
<feature type="domain" description="Glycoside hydrolase family 3 N-terminal" evidence="6">
    <location>
        <begin position="29"/>
        <end position="309"/>
    </location>
</feature>
<proteinExistence type="inferred from homology"/>
<evidence type="ECO:0000313" key="8">
    <source>
        <dbReference type="Proteomes" id="UP001595799"/>
    </source>
</evidence>
<evidence type="ECO:0000256" key="4">
    <source>
        <dbReference type="ARBA" id="ARBA00022801"/>
    </source>
</evidence>
<sequence>MNRQRAGERPPLAAIFGCEGTELTAWERDFLRSHNPLGFILFARNAASPSQVRELVDSLRETVGRESAPVLIDQEGGRVQRLKPPQWRRLPPAEPFGWLWNDAPEKACRAAWLHGYTIAGELSGLGIDVNCLPCLDLRVPGAHDIIGDRSFGADPRQVAQLGQAVCDGLLAGAVIPVVKHIPGHGRALVDSHESLPRVETSLAELETSDFLPFQSLAGAPWAMTAHVVYTAVDEEEPATTSLRVVQDIIRGKIGFDGLLLSDDISMKALKGDFASRTEKALAAGCDVVLHCNGERAEMEAVAAVAGPLSEAAFQRLEKSLQARGGDGLPFEEALNELGGLLP</sequence>
<comment type="similarity">
    <text evidence="2">Belongs to the glycosyl hydrolase 3 family.</text>
</comment>
<evidence type="ECO:0000256" key="1">
    <source>
        <dbReference type="ARBA" id="ARBA00001231"/>
    </source>
</evidence>
<dbReference type="EC" id="3.2.1.52" evidence="3"/>
<comment type="caution">
    <text evidence="7">The sequence shown here is derived from an EMBL/GenBank/DDBJ whole genome shotgun (WGS) entry which is preliminary data.</text>
</comment>
<dbReference type="PANTHER" id="PTHR30480">
    <property type="entry name" value="BETA-HEXOSAMINIDASE-RELATED"/>
    <property type="match status" value="1"/>
</dbReference>
<keyword evidence="8" id="KW-1185">Reference proteome</keyword>